<evidence type="ECO:0000256" key="12">
    <source>
        <dbReference type="SAM" id="Coils"/>
    </source>
</evidence>
<dbReference type="EMBL" id="JAUSUK010000001">
    <property type="protein sequence ID" value="MDQ0325057.1"/>
    <property type="molecule type" value="Genomic_DNA"/>
</dbReference>
<dbReference type="PROSITE" id="PS50109">
    <property type="entry name" value="HIS_KIN"/>
    <property type="match status" value="1"/>
</dbReference>
<dbReference type="InterPro" id="IPR036890">
    <property type="entry name" value="HATPase_C_sf"/>
</dbReference>
<evidence type="ECO:0000256" key="1">
    <source>
        <dbReference type="ARBA" id="ARBA00000085"/>
    </source>
</evidence>
<proteinExistence type="inferred from homology"/>
<evidence type="ECO:0000256" key="3">
    <source>
        <dbReference type="ARBA" id="ARBA00006434"/>
    </source>
</evidence>
<dbReference type="Gene3D" id="3.30.565.10">
    <property type="entry name" value="Histidine kinase-like ATPase, C-terminal domain"/>
    <property type="match status" value="1"/>
</dbReference>
<dbReference type="Pfam" id="PF12860">
    <property type="entry name" value="PAS_7"/>
    <property type="match status" value="1"/>
</dbReference>
<evidence type="ECO:0000256" key="11">
    <source>
        <dbReference type="PROSITE-ProRule" id="PRU00169"/>
    </source>
</evidence>
<evidence type="ECO:0000256" key="7">
    <source>
        <dbReference type="ARBA" id="ARBA00022692"/>
    </source>
</evidence>
<feature type="transmembrane region" description="Helical" evidence="13">
    <location>
        <begin position="378"/>
        <end position="401"/>
    </location>
</feature>
<dbReference type="SUPFAM" id="SSF47384">
    <property type="entry name" value="Homodimeric domain of signal transducing histidine kinase"/>
    <property type="match status" value="1"/>
</dbReference>
<dbReference type="Gene3D" id="3.30.450.20">
    <property type="entry name" value="PAS domain"/>
    <property type="match status" value="1"/>
</dbReference>
<dbReference type="PROSITE" id="PS50110">
    <property type="entry name" value="RESPONSE_REGULATORY"/>
    <property type="match status" value="1"/>
</dbReference>
<feature type="modified residue" description="4-aspartylphosphate" evidence="11">
    <location>
        <position position="1095"/>
    </location>
</feature>
<evidence type="ECO:0000256" key="4">
    <source>
        <dbReference type="ARBA" id="ARBA00012438"/>
    </source>
</evidence>
<dbReference type="PANTHER" id="PTHR43047">
    <property type="entry name" value="TWO-COMPONENT HISTIDINE PROTEIN KINASE"/>
    <property type="match status" value="1"/>
</dbReference>
<comment type="catalytic activity">
    <reaction evidence="1">
        <text>ATP + protein L-histidine = ADP + protein N-phospho-L-histidine.</text>
        <dbReference type="EC" id="2.7.13.3"/>
    </reaction>
</comment>
<organism evidence="16 17">
    <name type="scientific">Rhodopseudomonas julia</name>
    <dbReference type="NCBI Taxonomy" id="200617"/>
    <lineage>
        <taxon>Bacteria</taxon>
        <taxon>Pseudomonadati</taxon>
        <taxon>Pseudomonadota</taxon>
        <taxon>Alphaproteobacteria</taxon>
        <taxon>Hyphomicrobiales</taxon>
        <taxon>Nitrobacteraceae</taxon>
        <taxon>Rhodopseudomonas</taxon>
    </lineage>
</organism>
<evidence type="ECO:0000256" key="6">
    <source>
        <dbReference type="ARBA" id="ARBA00022679"/>
    </source>
</evidence>
<dbReference type="CDD" id="cd10322">
    <property type="entry name" value="SLC5sbd"/>
    <property type="match status" value="1"/>
</dbReference>
<dbReference type="Proteomes" id="UP001230253">
    <property type="component" value="Unassembled WGS sequence"/>
</dbReference>
<evidence type="ECO:0000313" key="17">
    <source>
        <dbReference type="Proteomes" id="UP001230253"/>
    </source>
</evidence>
<feature type="transmembrane region" description="Helical" evidence="13">
    <location>
        <begin position="36"/>
        <end position="55"/>
    </location>
</feature>
<feature type="transmembrane region" description="Helical" evidence="13">
    <location>
        <begin position="284"/>
        <end position="309"/>
    </location>
</feature>
<feature type="coiled-coil region" evidence="12">
    <location>
        <begin position="761"/>
        <end position="788"/>
    </location>
</feature>
<dbReference type="Pfam" id="PF00512">
    <property type="entry name" value="HisKA"/>
    <property type="match status" value="1"/>
</dbReference>
<dbReference type="EC" id="2.7.13.3" evidence="4"/>
<dbReference type="InterPro" id="IPR001734">
    <property type="entry name" value="Na/solute_symporter"/>
</dbReference>
<accession>A0ABU0C7N2</accession>
<feature type="transmembrane region" description="Helical" evidence="13">
    <location>
        <begin position="114"/>
        <end position="133"/>
    </location>
</feature>
<evidence type="ECO:0000256" key="8">
    <source>
        <dbReference type="ARBA" id="ARBA00022777"/>
    </source>
</evidence>
<dbReference type="GO" id="GO:0016301">
    <property type="term" value="F:kinase activity"/>
    <property type="evidence" value="ECO:0007669"/>
    <property type="project" value="UniProtKB-KW"/>
</dbReference>
<feature type="transmembrane region" description="Helical" evidence="13">
    <location>
        <begin position="329"/>
        <end position="357"/>
    </location>
</feature>
<comment type="similarity">
    <text evidence="3">Belongs to the sodium:solute symporter (SSF) (TC 2.A.21) family.</text>
</comment>
<dbReference type="InterPro" id="IPR035965">
    <property type="entry name" value="PAS-like_dom_sf"/>
</dbReference>
<dbReference type="SUPFAM" id="SSF52172">
    <property type="entry name" value="CheY-like"/>
    <property type="match status" value="1"/>
</dbReference>
<feature type="transmembrane region" description="Helical" evidence="13">
    <location>
        <begin position="440"/>
        <end position="462"/>
    </location>
</feature>
<dbReference type="SMART" id="SM00448">
    <property type="entry name" value="REC"/>
    <property type="match status" value="1"/>
</dbReference>
<dbReference type="Pfam" id="PF00072">
    <property type="entry name" value="Response_reg"/>
    <property type="match status" value="1"/>
</dbReference>
<sequence length="1167" mass="126398">MNNGLVAVLAAILYIGALFAIASYGDRRVQRAGASARPNLFALALSVYCTSWTFFGSVGLASHSGLGFLPIYIGPILMFTFGFPILRRIVALSKEERITSVADFLGARYGKSQAVAVVATLISVIGVIPYVALQLKAISSSISTMVPELGEDAAEALPLLGDTAFIIAVVLAIFAILFGTRHADATEHQHGMMLAVAWEAVVKLIAFLIAGIFVVFFLFGGPSELYALAVESREVQTMVSNGLVGGEWVAMTAIAFTAAILLPRQFHITVVENNSLAELERARWLFPAYLVAINIFVVPIAIAGLIAFGSSVDADLFVLELPHRADFPIVALVVFLGGLSAATAMVIVGCVALAIMISNEIVLPAYLKRQQTRQRDDMSRFILTVRRIAITVILLCSYAYYRAAGTAALASIGLLAFAAVAQLAPAFFGGLLSRRITARGAIAGMTSGLAIWTYTLLLPTFVKAGLIGEGFLNPGPFGIAWLRPQAMFGLHLDPLSHGVFWSISVNCALMILVSLARAPEAIERLQAKIFVPSEMGPTPALKPLRTHVTYGDLKETVARYLGQERTSRSFANMEQATGRSTDLSEPVDHQAVRFAEQLLGSAIGAASSRLVMSLLLKRSDPSTREAHQLLDDATEALHYNRDLLQSVLDHMRQGIAVFDRDLALIAWNRPFRQIMHLPIEFGQVGVSLRDVLRHTARIGFLGEGDPDRLADQRMQALVSRLQPFVSRHPATDCVIRIEARRMSDGGIALTFSDVTEEVESKRALEMAKSNLERRVEERTAELTRINEALKKASAAAQEANISKTRFIAAAGHDILQPLNAARLYATALSDRTKDLPAAPLVRDLEASLDSVEEIFRAVLDLSRLDTGAITPELRPFHLRKLFDQIRVEFEPMAREKGLEFRILPTSLSVTSDPSLLGRLLRNLVSNAIKYCASGRVVVGCRRKNAMVSIEILDTGIGIPVSDQEVIYHEFRRLDAGAKVAHGLGLGLSIVQRLARVLGAEVRLQSVVGKGTHFSVTVPLAIAVPKETSEGALPAPPPGSVSGLTVLCIDNDEKILSGMAALLAGWGSTPLTASNMREGMALLRRERTLPDLILIDYHLDESDGLSVVTDMRWKLSRTVPAILITADRSEEVRQAAMKAGVRILNKPLKPAALRALMAQCKPAPVAAE</sequence>
<dbReference type="SMART" id="SM00387">
    <property type="entry name" value="HATPase_c"/>
    <property type="match status" value="1"/>
</dbReference>
<evidence type="ECO:0000256" key="5">
    <source>
        <dbReference type="ARBA" id="ARBA00022553"/>
    </source>
</evidence>
<dbReference type="PROSITE" id="PS50283">
    <property type="entry name" value="NA_SOLUT_SYMP_3"/>
    <property type="match status" value="1"/>
</dbReference>
<dbReference type="Gene3D" id="3.40.50.2300">
    <property type="match status" value="1"/>
</dbReference>
<dbReference type="Gene3D" id="1.10.287.130">
    <property type="match status" value="1"/>
</dbReference>
<keyword evidence="12" id="KW-0175">Coiled coil</keyword>
<dbReference type="InterPro" id="IPR004358">
    <property type="entry name" value="Sig_transdc_His_kin-like_C"/>
</dbReference>
<name>A0ABU0C7N2_9BRAD</name>
<feature type="transmembrane region" description="Helical" evidence="13">
    <location>
        <begin position="6"/>
        <end position="24"/>
    </location>
</feature>
<feature type="transmembrane region" description="Helical" evidence="13">
    <location>
        <begin position="407"/>
        <end position="428"/>
    </location>
</feature>
<keyword evidence="5 11" id="KW-0597">Phosphoprotein</keyword>
<protein>
    <recommendedName>
        <fullName evidence="4">histidine kinase</fullName>
        <ecNumber evidence="4">2.7.13.3</ecNumber>
    </recommendedName>
</protein>
<dbReference type="CDD" id="cd00156">
    <property type="entry name" value="REC"/>
    <property type="match status" value="1"/>
</dbReference>
<reference evidence="16 17" key="1">
    <citation type="submission" date="2023-07" db="EMBL/GenBank/DDBJ databases">
        <title>Genomic Encyclopedia of Type Strains, Phase IV (KMG-IV): sequencing the most valuable type-strain genomes for metagenomic binning, comparative biology and taxonomic classification.</title>
        <authorList>
            <person name="Goeker M."/>
        </authorList>
    </citation>
    <scope>NUCLEOTIDE SEQUENCE [LARGE SCALE GENOMIC DNA]</scope>
    <source>
        <strain evidence="16 17">DSM 11549</strain>
    </source>
</reference>
<dbReference type="InterPro" id="IPR011006">
    <property type="entry name" value="CheY-like_superfamily"/>
</dbReference>
<evidence type="ECO:0000313" key="16">
    <source>
        <dbReference type="EMBL" id="MDQ0325057.1"/>
    </source>
</evidence>
<feature type="transmembrane region" description="Helical" evidence="13">
    <location>
        <begin position="153"/>
        <end position="179"/>
    </location>
</feature>
<evidence type="ECO:0000256" key="13">
    <source>
        <dbReference type="SAM" id="Phobius"/>
    </source>
</evidence>
<evidence type="ECO:0000259" key="14">
    <source>
        <dbReference type="PROSITE" id="PS50109"/>
    </source>
</evidence>
<dbReference type="InterPro" id="IPR005467">
    <property type="entry name" value="His_kinase_dom"/>
</dbReference>
<feature type="transmembrane region" description="Helical" evidence="13">
    <location>
        <begin position="67"/>
        <end position="86"/>
    </location>
</feature>
<feature type="domain" description="Histidine kinase" evidence="14">
    <location>
        <begin position="809"/>
        <end position="1021"/>
    </location>
</feature>
<keyword evidence="8 16" id="KW-0418">Kinase</keyword>
<evidence type="ECO:0000256" key="10">
    <source>
        <dbReference type="ARBA" id="ARBA00023136"/>
    </source>
</evidence>
<evidence type="ECO:0000256" key="9">
    <source>
        <dbReference type="ARBA" id="ARBA00022989"/>
    </source>
</evidence>
<feature type="transmembrane region" description="Helical" evidence="13">
    <location>
        <begin position="239"/>
        <end position="263"/>
    </location>
</feature>
<dbReference type="InterPro" id="IPR036097">
    <property type="entry name" value="HisK_dim/P_sf"/>
</dbReference>
<evidence type="ECO:0000256" key="2">
    <source>
        <dbReference type="ARBA" id="ARBA00004141"/>
    </source>
</evidence>
<gene>
    <name evidence="16" type="ORF">J2R99_000906</name>
</gene>
<dbReference type="SMART" id="SM00388">
    <property type="entry name" value="HisKA"/>
    <property type="match status" value="1"/>
</dbReference>
<keyword evidence="6" id="KW-0808">Transferase</keyword>
<comment type="subcellular location">
    <subcellularLocation>
        <location evidence="2">Membrane</location>
        <topology evidence="2">Multi-pass membrane protein</topology>
    </subcellularLocation>
</comment>
<dbReference type="PANTHER" id="PTHR43047:SF9">
    <property type="entry name" value="HISTIDINE KINASE"/>
    <property type="match status" value="1"/>
</dbReference>
<feature type="transmembrane region" description="Helical" evidence="13">
    <location>
        <begin position="200"/>
        <end position="219"/>
    </location>
</feature>
<dbReference type="InterPro" id="IPR038377">
    <property type="entry name" value="Na/Glc_symporter_sf"/>
</dbReference>
<dbReference type="InterPro" id="IPR001789">
    <property type="entry name" value="Sig_transdc_resp-reg_receiver"/>
</dbReference>
<dbReference type="Gene3D" id="1.20.1730.10">
    <property type="entry name" value="Sodium/glucose cotransporter"/>
    <property type="match status" value="1"/>
</dbReference>
<keyword evidence="17" id="KW-1185">Reference proteome</keyword>
<dbReference type="RefSeq" id="WP_307153288.1">
    <property type="nucleotide sequence ID" value="NZ_JAUSUK010000001.1"/>
</dbReference>
<dbReference type="InterPro" id="IPR003661">
    <property type="entry name" value="HisK_dim/P_dom"/>
</dbReference>
<feature type="domain" description="Response regulatory" evidence="15">
    <location>
        <begin position="1044"/>
        <end position="1160"/>
    </location>
</feature>
<dbReference type="PRINTS" id="PR00344">
    <property type="entry name" value="BCTRLSENSOR"/>
</dbReference>
<keyword evidence="9 13" id="KW-1133">Transmembrane helix</keyword>
<dbReference type="InterPro" id="IPR003594">
    <property type="entry name" value="HATPase_dom"/>
</dbReference>
<keyword evidence="7 13" id="KW-0812">Transmembrane</keyword>
<keyword evidence="10 13" id="KW-0472">Membrane</keyword>
<dbReference type="SUPFAM" id="SSF55785">
    <property type="entry name" value="PYP-like sensor domain (PAS domain)"/>
    <property type="match status" value="1"/>
</dbReference>
<dbReference type="Pfam" id="PF02518">
    <property type="entry name" value="HATPase_c"/>
    <property type="match status" value="1"/>
</dbReference>
<evidence type="ECO:0000259" key="15">
    <source>
        <dbReference type="PROSITE" id="PS50110"/>
    </source>
</evidence>
<dbReference type="SUPFAM" id="SSF55874">
    <property type="entry name" value="ATPase domain of HSP90 chaperone/DNA topoisomerase II/histidine kinase"/>
    <property type="match status" value="1"/>
</dbReference>
<comment type="caution">
    <text evidence="16">The sequence shown here is derived from an EMBL/GenBank/DDBJ whole genome shotgun (WGS) entry which is preliminary data.</text>
</comment>
<dbReference type="CDD" id="cd00082">
    <property type="entry name" value="HisKA"/>
    <property type="match status" value="1"/>
</dbReference>